<accession>A0A6J5NVF1</accession>
<reference evidence="1" key="1">
    <citation type="submission" date="2020-04" db="EMBL/GenBank/DDBJ databases">
        <authorList>
            <person name="Chiriac C."/>
            <person name="Salcher M."/>
            <person name="Ghai R."/>
            <person name="Kavagutti S V."/>
        </authorList>
    </citation>
    <scope>NUCLEOTIDE SEQUENCE</scope>
</reference>
<sequence>MSDTPRTDAQAFDLDVIGDARVRKDVRGDGDYVPSDFARTLERELVEAKERGAPLFIPLKTEFFEAFESGAKTVEYRKRGPRWNTETCRVGRRVLLSCGYGKARRLTGTITGFHYHASPAKLPGWVECYGSSAGYAACITIKVDAPLRP</sequence>
<organism evidence="1">
    <name type="scientific">uncultured Caudovirales phage</name>
    <dbReference type="NCBI Taxonomy" id="2100421"/>
    <lineage>
        <taxon>Viruses</taxon>
        <taxon>Duplodnaviria</taxon>
        <taxon>Heunggongvirae</taxon>
        <taxon>Uroviricota</taxon>
        <taxon>Caudoviricetes</taxon>
        <taxon>Peduoviridae</taxon>
        <taxon>Maltschvirus</taxon>
        <taxon>Maltschvirus maltsch</taxon>
    </lineage>
</organism>
<proteinExistence type="predicted"/>
<protein>
    <submittedName>
        <fullName evidence="1">Uncharacterized protein</fullName>
    </submittedName>
</protein>
<name>A0A6J5NVF1_9CAUD</name>
<evidence type="ECO:0000313" key="1">
    <source>
        <dbReference type="EMBL" id="CAB4163670.1"/>
    </source>
</evidence>
<gene>
    <name evidence="1" type="ORF">UFOVP813_41</name>
</gene>
<dbReference type="EMBL" id="LR796743">
    <property type="protein sequence ID" value="CAB4163670.1"/>
    <property type="molecule type" value="Genomic_DNA"/>
</dbReference>